<dbReference type="EMBL" id="KN822006">
    <property type="protein sequence ID" value="KIM69564.1"/>
    <property type="molecule type" value="Genomic_DNA"/>
</dbReference>
<dbReference type="HOGENOM" id="CLU_3033715_0_0_1"/>
<dbReference type="InParanoid" id="A0A0C3EMY8"/>
<proteinExistence type="predicted"/>
<evidence type="ECO:0000313" key="2">
    <source>
        <dbReference type="Proteomes" id="UP000053989"/>
    </source>
</evidence>
<organism evidence="1 2">
    <name type="scientific">Scleroderma citrinum Foug A</name>
    <dbReference type="NCBI Taxonomy" id="1036808"/>
    <lineage>
        <taxon>Eukaryota</taxon>
        <taxon>Fungi</taxon>
        <taxon>Dikarya</taxon>
        <taxon>Basidiomycota</taxon>
        <taxon>Agaricomycotina</taxon>
        <taxon>Agaricomycetes</taxon>
        <taxon>Agaricomycetidae</taxon>
        <taxon>Boletales</taxon>
        <taxon>Sclerodermatineae</taxon>
        <taxon>Sclerodermataceae</taxon>
        <taxon>Scleroderma</taxon>
    </lineage>
</organism>
<name>A0A0C3EMY8_9AGAM</name>
<evidence type="ECO:0000313" key="1">
    <source>
        <dbReference type="EMBL" id="KIM69564.1"/>
    </source>
</evidence>
<keyword evidence="2" id="KW-1185">Reference proteome</keyword>
<protein>
    <submittedName>
        <fullName evidence="1">Uncharacterized protein</fullName>
    </submittedName>
</protein>
<feature type="non-terminal residue" evidence="1">
    <location>
        <position position="1"/>
    </location>
</feature>
<dbReference type="AlphaFoldDB" id="A0A0C3EMY8"/>
<gene>
    <name evidence="1" type="ORF">SCLCIDRAFT_1208017</name>
</gene>
<accession>A0A0C3EMY8</accession>
<dbReference type="Proteomes" id="UP000053989">
    <property type="component" value="Unassembled WGS sequence"/>
</dbReference>
<reference evidence="2" key="2">
    <citation type="submission" date="2015-01" db="EMBL/GenBank/DDBJ databases">
        <title>Evolutionary Origins and Diversification of the Mycorrhizal Mutualists.</title>
        <authorList>
            <consortium name="DOE Joint Genome Institute"/>
            <consortium name="Mycorrhizal Genomics Consortium"/>
            <person name="Kohler A."/>
            <person name="Kuo A."/>
            <person name="Nagy L.G."/>
            <person name="Floudas D."/>
            <person name="Copeland A."/>
            <person name="Barry K.W."/>
            <person name="Cichocki N."/>
            <person name="Veneault-Fourrey C."/>
            <person name="LaButti K."/>
            <person name="Lindquist E.A."/>
            <person name="Lipzen A."/>
            <person name="Lundell T."/>
            <person name="Morin E."/>
            <person name="Murat C."/>
            <person name="Riley R."/>
            <person name="Ohm R."/>
            <person name="Sun H."/>
            <person name="Tunlid A."/>
            <person name="Henrissat B."/>
            <person name="Grigoriev I.V."/>
            <person name="Hibbett D.S."/>
            <person name="Martin F."/>
        </authorList>
    </citation>
    <scope>NUCLEOTIDE SEQUENCE [LARGE SCALE GENOMIC DNA]</scope>
    <source>
        <strain evidence="2">Foug A</strain>
    </source>
</reference>
<sequence length="55" mass="6089">MDVTSAEEELRYLLSRGLLFNHSTLPVTALQLALLCSIEISLPGGQSDNRKIRCD</sequence>
<reference evidence="1 2" key="1">
    <citation type="submission" date="2014-04" db="EMBL/GenBank/DDBJ databases">
        <authorList>
            <consortium name="DOE Joint Genome Institute"/>
            <person name="Kuo A."/>
            <person name="Kohler A."/>
            <person name="Nagy L.G."/>
            <person name="Floudas D."/>
            <person name="Copeland A."/>
            <person name="Barry K.W."/>
            <person name="Cichocki N."/>
            <person name="Veneault-Fourrey C."/>
            <person name="LaButti K."/>
            <person name="Lindquist E.A."/>
            <person name="Lipzen A."/>
            <person name="Lundell T."/>
            <person name="Morin E."/>
            <person name="Murat C."/>
            <person name="Sun H."/>
            <person name="Tunlid A."/>
            <person name="Henrissat B."/>
            <person name="Grigoriev I.V."/>
            <person name="Hibbett D.S."/>
            <person name="Martin F."/>
            <person name="Nordberg H.P."/>
            <person name="Cantor M.N."/>
            <person name="Hua S.X."/>
        </authorList>
    </citation>
    <scope>NUCLEOTIDE SEQUENCE [LARGE SCALE GENOMIC DNA]</scope>
    <source>
        <strain evidence="1 2">Foug A</strain>
    </source>
</reference>